<feature type="domain" description="BVU-1015-like N-terminal dimerisation-like" evidence="5">
    <location>
        <begin position="19"/>
        <end position="88"/>
    </location>
</feature>
<dbReference type="InterPro" id="IPR029063">
    <property type="entry name" value="SAM-dependent_MTases_sf"/>
</dbReference>
<proteinExistence type="predicted"/>
<evidence type="ECO:0000259" key="5">
    <source>
        <dbReference type="Pfam" id="PF21212"/>
    </source>
</evidence>
<dbReference type="Pfam" id="PF21212">
    <property type="entry name" value="Dimerisation2-like_dom"/>
    <property type="match status" value="1"/>
</dbReference>
<dbReference type="CDD" id="cd02440">
    <property type="entry name" value="AdoMet_MTases"/>
    <property type="match status" value="1"/>
</dbReference>
<dbReference type="InterPro" id="IPR049480">
    <property type="entry name" value="BVU_1015-like_N"/>
</dbReference>
<dbReference type="Gene3D" id="1.10.10.10">
    <property type="entry name" value="Winged helix-like DNA-binding domain superfamily/Winged helix DNA-binding domain"/>
    <property type="match status" value="1"/>
</dbReference>
<dbReference type="PROSITE" id="PS51683">
    <property type="entry name" value="SAM_OMT_II"/>
    <property type="match status" value="1"/>
</dbReference>
<evidence type="ECO:0000256" key="1">
    <source>
        <dbReference type="ARBA" id="ARBA00022603"/>
    </source>
</evidence>
<dbReference type="AlphaFoldDB" id="A0A9J6ZP02"/>
<evidence type="ECO:0000256" key="2">
    <source>
        <dbReference type="ARBA" id="ARBA00022679"/>
    </source>
</evidence>
<dbReference type="Gene3D" id="1.20.58.1390">
    <property type="match status" value="1"/>
</dbReference>
<dbReference type="EMBL" id="CP098400">
    <property type="protein sequence ID" value="URW79371.1"/>
    <property type="molecule type" value="Genomic_DNA"/>
</dbReference>
<evidence type="ECO:0000313" key="6">
    <source>
        <dbReference type="EMBL" id="URW79371.1"/>
    </source>
</evidence>
<name>A0A9J6ZP02_9BACT</name>
<dbReference type="InterPro" id="IPR036390">
    <property type="entry name" value="WH_DNA-bd_sf"/>
</dbReference>
<feature type="domain" description="O-methyltransferase C-terminal" evidence="4">
    <location>
        <begin position="179"/>
        <end position="335"/>
    </location>
</feature>
<dbReference type="InterPro" id="IPR016461">
    <property type="entry name" value="COMT-like"/>
</dbReference>
<evidence type="ECO:0000256" key="3">
    <source>
        <dbReference type="ARBA" id="ARBA00022691"/>
    </source>
</evidence>
<sequence>MKQNYDSDEKTALQAKYDAQKIAFGPIMFQAAKALRDLGILELIKSRRKEGITMDEIASQLNLSVYGVKVLLEAGLSLEMVRVEDDKYILTKTGWYILSDELTRVNMDFVHDVNYLGMFSLTESIKTGKPTGLKVFGEWETIYEGLSQLPEHVQKSWFAFDHFYSDYAFPEILPKVLGNGVKRVLDVGGNTGKFAMICCRFNPDINVTILDHPGQLEKAYVNARAAGFADRISGVAINLLDHSKPFPKGPDVIWMSQFLDCFSQEDILQLLLRAKASLEGTGGSLYIMETYWDRQKFEASTYSLHATSLYFTNMANGCSQMYHSEDMLKLIERAGLYVAEEIDDIGVSHTLFKCKVKNN</sequence>
<dbReference type="PIRSF" id="PIRSF005739">
    <property type="entry name" value="O-mtase"/>
    <property type="match status" value="1"/>
</dbReference>
<evidence type="ECO:0000313" key="7">
    <source>
        <dbReference type="Proteomes" id="UP001056426"/>
    </source>
</evidence>
<dbReference type="Gene3D" id="3.40.50.150">
    <property type="entry name" value="Vaccinia Virus protein VP39"/>
    <property type="match status" value="1"/>
</dbReference>
<evidence type="ECO:0000259" key="4">
    <source>
        <dbReference type="Pfam" id="PF00891"/>
    </source>
</evidence>
<reference evidence="6" key="1">
    <citation type="submission" date="2022-05" db="EMBL/GenBank/DDBJ databases">
        <authorList>
            <person name="Sun X."/>
        </authorList>
    </citation>
    <scope>NUCLEOTIDE SEQUENCE</scope>
    <source>
        <strain evidence="6">Ai-910</strain>
    </source>
</reference>
<protein>
    <submittedName>
        <fullName evidence="6">SAM-dependent methyltransferase</fullName>
    </submittedName>
</protein>
<keyword evidence="3" id="KW-0949">S-adenosyl-L-methionine</keyword>
<keyword evidence="1 6" id="KW-0489">Methyltransferase</keyword>
<dbReference type="GO" id="GO:0032259">
    <property type="term" value="P:methylation"/>
    <property type="evidence" value="ECO:0007669"/>
    <property type="project" value="UniProtKB-KW"/>
</dbReference>
<keyword evidence="7" id="KW-1185">Reference proteome</keyword>
<reference evidence="6" key="2">
    <citation type="submission" date="2022-06" db="EMBL/GenBank/DDBJ databases">
        <title>Xiashengella guii gen. nov. sp. nov., a bacterium isolated form anaerobic digestion tank.</title>
        <authorList>
            <person name="Huang H."/>
        </authorList>
    </citation>
    <scope>NUCLEOTIDE SEQUENCE</scope>
    <source>
        <strain evidence="6">Ai-910</strain>
    </source>
</reference>
<dbReference type="Proteomes" id="UP001056426">
    <property type="component" value="Chromosome"/>
</dbReference>
<gene>
    <name evidence="6" type="ORF">M9189_10940</name>
</gene>
<dbReference type="SUPFAM" id="SSF46785">
    <property type="entry name" value="Winged helix' DNA-binding domain"/>
    <property type="match status" value="1"/>
</dbReference>
<dbReference type="PANTHER" id="PTHR43712">
    <property type="entry name" value="PUTATIVE (AFU_ORTHOLOGUE AFUA_4G14580)-RELATED"/>
    <property type="match status" value="1"/>
</dbReference>
<dbReference type="PANTHER" id="PTHR43712:SF2">
    <property type="entry name" value="O-METHYLTRANSFERASE CICE"/>
    <property type="match status" value="1"/>
</dbReference>
<dbReference type="GO" id="GO:0008171">
    <property type="term" value="F:O-methyltransferase activity"/>
    <property type="evidence" value="ECO:0007669"/>
    <property type="project" value="InterPro"/>
</dbReference>
<dbReference type="KEGG" id="alkq:M9189_10940"/>
<dbReference type="SUPFAM" id="SSF53335">
    <property type="entry name" value="S-adenosyl-L-methionine-dependent methyltransferases"/>
    <property type="match status" value="1"/>
</dbReference>
<dbReference type="InterPro" id="IPR001077">
    <property type="entry name" value="COMT_C"/>
</dbReference>
<dbReference type="RefSeq" id="WP_250723210.1">
    <property type="nucleotide sequence ID" value="NZ_CP098400.1"/>
</dbReference>
<organism evidence="6 7">
    <name type="scientific">Xiashengella succiniciproducens</name>
    <dbReference type="NCBI Taxonomy" id="2949635"/>
    <lineage>
        <taxon>Bacteria</taxon>
        <taxon>Pseudomonadati</taxon>
        <taxon>Bacteroidota</taxon>
        <taxon>Bacteroidia</taxon>
        <taxon>Marinilabiliales</taxon>
        <taxon>Marinilabiliaceae</taxon>
        <taxon>Xiashengella</taxon>
    </lineage>
</organism>
<dbReference type="Pfam" id="PF00891">
    <property type="entry name" value="Methyltransf_2"/>
    <property type="match status" value="1"/>
</dbReference>
<accession>A0A9J6ZP02</accession>
<dbReference type="InterPro" id="IPR036388">
    <property type="entry name" value="WH-like_DNA-bd_sf"/>
</dbReference>
<keyword evidence="2" id="KW-0808">Transferase</keyword>